<dbReference type="PANTHER" id="PTHR23235">
    <property type="entry name" value="KRUEPPEL-LIKE TRANSCRIPTION FACTOR"/>
    <property type="match status" value="1"/>
</dbReference>
<feature type="domain" description="C2H2-type" evidence="5">
    <location>
        <begin position="161"/>
        <end position="190"/>
    </location>
</feature>
<evidence type="ECO:0000256" key="3">
    <source>
        <dbReference type="ARBA" id="ARBA00022833"/>
    </source>
</evidence>
<gene>
    <name evidence="6" type="ORF">ECRASSUSDP1_LOCUS2689</name>
</gene>
<dbReference type="GO" id="GO:0000981">
    <property type="term" value="F:DNA-binding transcription factor activity, RNA polymerase II-specific"/>
    <property type="evidence" value="ECO:0007669"/>
    <property type="project" value="TreeGrafter"/>
</dbReference>
<evidence type="ECO:0000256" key="2">
    <source>
        <dbReference type="ARBA" id="ARBA00022771"/>
    </source>
</evidence>
<feature type="domain" description="C2H2-type" evidence="5">
    <location>
        <begin position="191"/>
        <end position="218"/>
    </location>
</feature>
<dbReference type="Pfam" id="PF00096">
    <property type="entry name" value="zf-C2H2"/>
    <property type="match status" value="3"/>
</dbReference>
<keyword evidence="3" id="KW-0862">Zinc</keyword>
<dbReference type="SMART" id="SM00355">
    <property type="entry name" value="ZnF_C2H2"/>
    <property type="match status" value="3"/>
</dbReference>
<dbReference type="GO" id="GO:0000978">
    <property type="term" value="F:RNA polymerase II cis-regulatory region sequence-specific DNA binding"/>
    <property type="evidence" value="ECO:0007669"/>
    <property type="project" value="TreeGrafter"/>
</dbReference>
<proteinExistence type="predicted"/>
<accession>A0AAD1X384</accession>
<evidence type="ECO:0000313" key="7">
    <source>
        <dbReference type="Proteomes" id="UP001295684"/>
    </source>
</evidence>
<evidence type="ECO:0000256" key="1">
    <source>
        <dbReference type="ARBA" id="ARBA00022723"/>
    </source>
</evidence>
<keyword evidence="2 4" id="KW-0863">Zinc-finger</keyword>
<dbReference type="Proteomes" id="UP001295684">
    <property type="component" value="Unassembled WGS sequence"/>
</dbReference>
<dbReference type="PANTHER" id="PTHR23235:SF120">
    <property type="entry name" value="KRUPPEL-LIKE FACTOR 15"/>
    <property type="match status" value="1"/>
</dbReference>
<sequence>MNPISNLQLSQYKSITQCLLSNGIMNLSLVLTVDPLFLNIARVMKTHNKLDKLPKLVSRISEDKILPEDFLQVLGYCSCSTDALSSMDQSSKASKEEKTLIEELQKNCKNDDISVANQNELAQIRNNAKIRKRKDEKLPETHPTEIKIVINPKTGRKNKTIYCKIPGCNRSFEKKWNYKEHINMHRGEKPYKCTKCSKSYTQKGNLTKHMRQHQYKDLKSRKVHQCPLCPKKFTEKYNLKFHLKTCQRKSRTQ</sequence>
<dbReference type="SUPFAM" id="SSF57667">
    <property type="entry name" value="beta-beta-alpha zinc fingers"/>
    <property type="match status" value="2"/>
</dbReference>
<reference evidence="6" key="1">
    <citation type="submission" date="2023-07" db="EMBL/GenBank/DDBJ databases">
        <authorList>
            <consortium name="AG Swart"/>
            <person name="Singh M."/>
            <person name="Singh A."/>
            <person name="Seah K."/>
            <person name="Emmerich C."/>
        </authorList>
    </citation>
    <scope>NUCLEOTIDE SEQUENCE</scope>
    <source>
        <strain evidence="6">DP1</strain>
    </source>
</reference>
<keyword evidence="7" id="KW-1185">Reference proteome</keyword>
<evidence type="ECO:0000259" key="5">
    <source>
        <dbReference type="PROSITE" id="PS50157"/>
    </source>
</evidence>
<dbReference type="PROSITE" id="PS00028">
    <property type="entry name" value="ZINC_FINGER_C2H2_1"/>
    <property type="match status" value="2"/>
</dbReference>
<evidence type="ECO:0000256" key="4">
    <source>
        <dbReference type="PROSITE-ProRule" id="PRU00042"/>
    </source>
</evidence>
<dbReference type="FunFam" id="3.30.160.60:FF:000065">
    <property type="entry name" value="B-cell CLL/lymphoma 6, member B"/>
    <property type="match status" value="1"/>
</dbReference>
<comment type="caution">
    <text evidence="6">The sequence shown here is derived from an EMBL/GenBank/DDBJ whole genome shotgun (WGS) entry which is preliminary data.</text>
</comment>
<organism evidence="6 7">
    <name type="scientific">Euplotes crassus</name>
    <dbReference type="NCBI Taxonomy" id="5936"/>
    <lineage>
        <taxon>Eukaryota</taxon>
        <taxon>Sar</taxon>
        <taxon>Alveolata</taxon>
        <taxon>Ciliophora</taxon>
        <taxon>Intramacronucleata</taxon>
        <taxon>Spirotrichea</taxon>
        <taxon>Hypotrichia</taxon>
        <taxon>Euplotida</taxon>
        <taxon>Euplotidae</taxon>
        <taxon>Moneuplotes</taxon>
    </lineage>
</organism>
<name>A0AAD1X384_EUPCR</name>
<protein>
    <recommendedName>
        <fullName evidence="5">C2H2-type domain-containing protein</fullName>
    </recommendedName>
</protein>
<dbReference type="InterPro" id="IPR013087">
    <property type="entry name" value="Znf_C2H2_type"/>
</dbReference>
<dbReference type="InterPro" id="IPR036236">
    <property type="entry name" value="Znf_C2H2_sf"/>
</dbReference>
<dbReference type="PROSITE" id="PS50157">
    <property type="entry name" value="ZINC_FINGER_C2H2_2"/>
    <property type="match status" value="3"/>
</dbReference>
<dbReference type="AlphaFoldDB" id="A0AAD1X384"/>
<dbReference type="EMBL" id="CAMPGE010002570">
    <property type="protein sequence ID" value="CAI2361378.1"/>
    <property type="molecule type" value="Genomic_DNA"/>
</dbReference>
<dbReference type="Gene3D" id="3.30.160.60">
    <property type="entry name" value="Classic Zinc Finger"/>
    <property type="match status" value="2"/>
</dbReference>
<evidence type="ECO:0000313" key="6">
    <source>
        <dbReference type="EMBL" id="CAI2361378.1"/>
    </source>
</evidence>
<dbReference type="GO" id="GO:0008270">
    <property type="term" value="F:zinc ion binding"/>
    <property type="evidence" value="ECO:0007669"/>
    <property type="project" value="UniProtKB-KW"/>
</dbReference>
<keyword evidence="1" id="KW-0479">Metal-binding</keyword>
<feature type="domain" description="C2H2-type" evidence="5">
    <location>
        <begin position="224"/>
        <end position="252"/>
    </location>
</feature>